<reference evidence="2 3" key="1">
    <citation type="submission" date="2020-06" db="EMBL/GenBank/DDBJ databases">
        <title>Sulfitobacter algicola sp. nov., isolated from green algae.</title>
        <authorList>
            <person name="Wang C."/>
        </authorList>
    </citation>
    <scope>NUCLEOTIDE SEQUENCE [LARGE SCALE GENOMIC DNA]</scope>
    <source>
        <strain evidence="2 3">1151</strain>
    </source>
</reference>
<accession>A0ABX2IK76</accession>
<dbReference type="PANTHER" id="PTHR43792">
    <property type="entry name" value="GNAT FAMILY, PUTATIVE (AFU_ORTHOLOGUE AFUA_3G00765)-RELATED-RELATED"/>
    <property type="match status" value="1"/>
</dbReference>
<dbReference type="EMBL" id="JABUFE010000001">
    <property type="protein sequence ID" value="NSX53253.1"/>
    <property type="molecule type" value="Genomic_DNA"/>
</dbReference>
<dbReference type="InterPro" id="IPR016181">
    <property type="entry name" value="Acyl_CoA_acyltransferase"/>
</dbReference>
<dbReference type="InterPro" id="IPR000182">
    <property type="entry name" value="GNAT_dom"/>
</dbReference>
<comment type="caution">
    <text evidence="2">The sequence shown here is derived from an EMBL/GenBank/DDBJ whole genome shotgun (WGS) entry which is preliminary data.</text>
</comment>
<protein>
    <submittedName>
        <fullName evidence="2">GNAT family N-acetyltransferase</fullName>
    </submittedName>
</protein>
<gene>
    <name evidence="2" type="ORF">HRQ87_00385</name>
</gene>
<keyword evidence="3" id="KW-1185">Reference proteome</keyword>
<evidence type="ECO:0000313" key="3">
    <source>
        <dbReference type="Proteomes" id="UP000777935"/>
    </source>
</evidence>
<dbReference type="InterPro" id="IPR051531">
    <property type="entry name" value="N-acetyltransferase"/>
</dbReference>
<sequence>MIPVLRTKRLILRGAVMDDYPAVEAFFKSDRAIGTVGKSDNTADAFRRFATFVGHWHLMGFGWWMIEENNQPVGVCGIHHPPQKQHMELGWSLFEDAEGRGIAFEATTVALDYAKTFLTPSKLVSYIYDGNIRSERLAQKLGAVRDDQTAPHNDAVYAWVHPLGTKE</sequence>
<name>A0ABX2IK76_9RHOB</name>
<evidence type="ECO:0000259" key="1">
    <source>
        <dbReference type="PROSITE" id="PS51186"/>
    </source>
</evidence>
<dbReference type="PANTHER" id="PTHR43792:SF1">
    <property type="entry name" value="N-ACETYLTRANSFERASE DOMAIN-CONTAINING PROTEIN"/>
    <property type="match status" value="1"/>
</dbReference>
<evidence type="ECO:0000313" key="2">
    <source>
        <dbReference type="EMBL" id="NSX53253.1"/>
    </source>
</evidence>
<dbReference type="SUPFAM" id="SSF55729">
    <property type="entry name" value="Acyl-CoA N-acyltransferases (Nat)"/>
    <property type="match status" value="1"/>
</dbReference>
<dbReference type="Proteomes" id="UP000777935">
    <property type="component" value="Unassembled WGS sequence"/>
</dbReference>
<proteinExistence type="predicted"/>
<dbReference type="RefSeq" id="WP_174134379.1">
    <property type="nucleotide sequence ID" value="NZ_JABUFE010000001.1"/>
</dbReference>
<feature type="domain" description="N-acetyltransferase" evidence="1">
    <location>
        <begin position="10"/>
        <end position="164"/>
    </location>
</feature>
<dbReference type="Pfam" id="PF13302">
    <property type="entry name" value="Acetyltransf_3"/>
    <property type="match status" value="1"/>
</dbReference>
<dbReference type="PROSITE" id="PS51186">
    <property type="entry name" value="GNAT"/>
    <property type="match status" value="1"/>
</dbReference>
<dbReference type="Gene3D" id="3.40.630.30">
    <property type="match status" value="1"/>
</dbReference>
<organism evidence="2 3">
    <name type="scientific">Parasulfitobacter algicola</name>
    <dbReference type="NCBI Taxonomy" id="2614809"/>
    <lineage>
        <taxon>Bacteria</taxon>
        <taxon>Pseudomonadati</taxon>
        <taxon>Pseudomonadota</taxon>
        <taxon>Alphaproteobacteria</taxon>
        <taxon>Rhodobacterales</taxon>
        <taxon>Roseobacteraceae</taxon>
        <taxon>Parasulfitobacter</taxon>
    </lineage>
</organism>